<keyword evidence="2" id="KW-1185">Reference proteome</keyword>
<accession>A0A9W6UDL0</accession>
<evidence type="ECO:0000313" key="2">
    <source>
        <dbReference type="Proteomes" id="UP001165083"/>
    </source>
</evidence>
<dbReference type="AlphaFoldDB" id="A0A9W6UDL0"/>
<gene>
    <name evidence="1" type="ORF">Plil01_001353600</name>
</gene>
<comment type="caution">
    <text evidence="1">The sequence shown here is derived from an EMBL/GenBank/DDBJ whole genome shotgun (WGS) entry which is preliminary data.</text>
</comment>
<organism evidence="1 2">
    <name type="scientific">Phytophthora lilii</name>
    <dbReference type="NCBI Taxonomy" id="2077276"/>
    <lineage>
        <taxon>Eukaryota</taxon>
        <taxon>Sar</taxon>
        <taxon>Stramenopiles</taxon>
        <taxon>Oomycota</taxon>
        <taxon>Peronosporomycetes</taxon>
        <taxon>Peronosporales</taxon>
        <taxon>Peronosporaceae</taxon>
        <taxon>Phytophthora</taxon>
    </lineage>
</organism>
<proteinExistence type="predicted"/>
<dbReference type="EMBL" id="BSXW01000924">
    <property type="protein sequence ID" value="GMF31669.1"/>
    <property type="molecule type" value="Genomic_DNA"/>
</dbReference>
<name>A0A9W6UDL0_9STRA</name>
<dbReference type="OrthoDB" id="125152at2759"/>
<dbReference type="Proteomes" id="UP001165083">
    <property type="component" value="Unassembled WGS sequence"/>
</dbReference>
<reference evidence="1" key="1">
    <citation type="submission" date="2023-04" db="EMBL/GenBank/DDBJ databases">
        <title>Phytophthora lilii NBRC 32176.</title>
        <authorList>
            <person name="Ichikawa N."/>
            <person name="Sato H."/>
            <person name="Tonouchi N."/>
        </authorList>
    </citation>
    <scope>NUCLEOTIDE SEQUENCE</scope>
    <source>
        <strain evidence="1">NBRC 32176</strain>
    </source>
</reference>
<protein>
    <submittedName>
        <fullName evidence="1">Unnamed protein product</fullName>
    </submittedName>
</protein>
<evidence type="ECO:0000313" key="1">
    <source>
        <dbReference type="EMBL" id="GMF31669.1"/>
    </source>
</evidence>
<sequence>MILTGKKQSDATIRNRSNYLFKLYRDLANGADDLGYMTQYLKVIKHTKEGNSPEGTKTKLFHILFLIDSKAGKNIDATAKKQYRAAATRARNLSMARTVENIATPEQVAMFLSVSDMRKQLTDGIDALFAEYGMDKTAKKVSADEFARWDIVSDRKNIKSFARDYQKLLMLACYILQPPLRSDWSSLEITSAAITKLAATRTGYRCSEAVRYASS</sequence>